<keyword evidence="4 10" id="KW-0812">Transmembrane</keyword>
<evidence type="ECO:0000256" key="8">
    <source>
        <dbReference type="ARBA" id="ARBA00023303"/>
    </source>
</evidence>
<evidence type="ECO:0000256" key="10">
    <source>
        <dbReference type="SAM" id="Phobius"/>
    </source>
</evidence>
<feature type="region of interest" description="Disordered" evidence="9">
    <location>
        <begin position="1"/>
        <end position="32"/>
    </location>
</feature>
<feature type="transmembrane region" description="Helical" evidence="10">
    <location>
        <begin position="379"/>
        <end position="401"/>
    </location>
</feature>
<dbReference type="EnsemblPlants" id="OB02G34930.1">
    <property type="protein sequence ID" value="OB02G34930.1"/>
    <property type="gene ID" value="OB02G34930"/>
</dbReference>
<evidence type="ECO:0000256" key="9">
    <source>
        <dbReference type="SAM" id="MobiDB-lite"/>
    </source>
</evidence>
<evidence type="ECO:0000256" key="6">
    <source>
        <dbReference type="ARBA" id="ARBA00023065"/>
    </source>
</evidence>
<dbReference type="HOGENOM" id="CLU_020841_2_1_1"/>
<dbReference type="AlphaFoldDB" id="J3LFS6"/>
<evidence type="ECO:0000313" key="12">
    <source>
        <dbReference type="Proteomes" id="UP000006038"/>
    </source>
</evidence>
<evidence type="ECO:0008006" key="13">
    <source>
        <dbReference type="Google" id="ProtNLM"/>
    </source>
</evidence>
<dbReference type="OrthoDB" id="685489at2759"/>
<feature type="transmembrane region" description="Helical" evidence="10">
    <location>
        <begin position="322"/>
        <end position="340"/>
    </location>
</feature>
<accession>J3LFS6</accession>
<comment type="subcellular location">
    <subcellularLocation>
        <location evidence="1">Membrane</location>
        <topology evidence="1">Multi-pass membrane protein</topology>
    </subcellularLocation>
</comment>
<dbReference type="eggNOG" id="KOG4711">
    <property type="taxonomic scope" value="Eukaryota"/>
</dbReference>
<dbReference type="Proteomes" id="UP000006038">
    <property type="component" value="Unassembled WGS sequence"/>
</dbReference>
<feature type="region of interest" description="Disordered" evidence="9">
    <location>
        <begin position="162"/>
        <end position="184"/>
    </location>
</feature>
<feature type="transmembrane region" description="Helical" evidence="10">
    <location>
        <begin position="347"/>
        <end position="367"/>
    </location>
</feature>
<keyword evidence="5 10" id="KW-1133">Transmembrane helix</keyword>
<dbReference type="Pfam" id="PF11744">
    <property type="entry name" value="ALMT"/>
    <property type="match status" value="1"/>
</dbReference>
<evidence type="ECO:0000256" key="1">
    <source>
        <dbReference type="ARBA" id="ARBA00004141"/>
    </source>
</evidence>
<dbReference type="Gramene" id="OB02G34930.1">
    <property type="protein sequence ID" value="OB02G34930.1"/>
    <property type="gene ID" value="OB02G34930"/>
</dbReference>
<comment type="similarity">
    <text evidence="2">Belongs to the aromatic acid exporter (TC 2.A.85) family.</text>
</comment>
<reference evidence="11" key="1">
    <citation type="submission" date="2013-04" db="UniProtKB">
        <authorList>
            <consortium name="EnsemblPlants"/>
        </authorList>
    </citation>
    <scope>IDENTIFICATION</scope>
</reference>
<protein>
    <recommendedName>
        <fullName evidence="13">Aluminum-activated malate transporter 10</fullName>
    </recommendedName>
</protein>
<dbReference type="PANTHER" id="PTHR31086">
    <property type="entry name" value="ALUMINUM-ACTIVATED MALATE TRANSPORTER 10"/>
    <property type="match status" value="1"/>
</dbReference>
<name>J3LFS6_ORYBR</name>
<sequence length="649" mass="69235">MDGTKTAARDAPEWQVRMPPTQDASSSGPGPERVWARMVSCATALEAKVSGFAKKVVWRIGADDRRKPAHGVEVATAVGTKTAARDAPEWQVRMPPTQDASSSGPGPERVWARMVSCATALEAKVSGFAQKVVWRIGADDRRKPAHGVEKVVWRIGADDRRKPAHGVEVATSPPPQTAARDAPEWQVRMPPTQDASSSGPGPERVWARMVSCATALEAKVSGFAKQVWKIGADDPRKPAYGVKVATALTLVSLLYYVRPLYDGVGGTAVWAIMTVVLVFEYTVGGVMYKVLNRLAGTTSGAVLALGTHWIASKSGERLEPFVTGGSVIMLAAAATFSRFIPTVKARFDYGVTVFVMTYSFVAVSGYRVGDLAALVLDRIVTIAIGIIICLAVCGLICPVWAGQELHLLTARNMEKLASSVEACVEDCFADPAAKRAEAAAAAKSEGYKSVLGAKASEDSQANLARWEPPHGRFGFRHPYHQYTEVGAAMRQCAYCVGALGGCAGASSRRERAPVLIADACAKVGARCARVLKEASTCVATMTTSRRLAFAVASLNTAVQELQSDLRALPSSPAEETAETSLAEDMQLFTVALLLIEIAARIEPVVHAVGTLATLARFKPADDVDGADKLEAEMERLDGADARLDRINRL</sequence>
<keyword evidence="3" id="KW-0813">Transport</keyword>
<evidence type="ECO:0000256" key="3">
    <source>
        <dbReference type="ARBA" id="ARBA00022448"/>
    </source>
</evidence>
<feature type="transmembrane region" description="Helical" evidence="10">
    <location>
        <begin position="239"/>
        <end position="257"/>
    </location>
</feature>
<keyword evidence="8" id="KW-0407">Ion channel</keyword>
<evidence type="ECO:0000256" key="7">
    <source>
        <dbReference type="ARBA" id="ARBA00023136"/>
    </source>
</evidence>
<keyword evidence="6" id="KW-0406">Ion transport</keyword>
<dbReference type="STRING" id="4533.J3LFS6"/>
<feature type="transmembrane region" description="Helical" evidence="10">
    <location>
        <begin position="290"/>
        <end position="310"/>
    </location>
</feature>
<evidence type="ECO:0000313" key="11">
    <source>
        <dbReference type="EnsemblPlants" id="OB02G34930.1"/>
    </source>
</evidence>
<dbReference type="GO" id="GO:0015743">
    <property type="term" value="P:malate transport"/>
    <property type="evidence" value="ECO:0007669"/>
    <property type="project" value="InterPro"/>
</dbReference>
<dbReference type="OMA" id="WARMVSC"/>
<evidence type="ECO:0000256" key="5">
    <source>
        <dbReference type="ARBA" id="ARBA00022989"/>
    </source>
</evidence>
<feature type="transmembrane region" description="Helical" evidence="10">
    <location>
        <begin position="263"/>
        <end position="283"/>
    </location>
</feature>
<organism evidence="11">
    <name type="scientific">Oryza brachyantha</name>
    <name type="common">malo sina</name>
    <dbReference type="NCBI Taxonomy" id="4533"/>
    <lineage>
        <taxon>Eukaryota</taxon>
        <taxon>Viridiplantae</taxon>
        <taxon>Streptophyta</taxon>
        <taxon>Embryophyta</taxon>
        <taxon>Tracheophyta</taxon>
        <taxon>Spermatophyta</taxon>
        <taxon>Magnoliopsida</taxon>
        <taxon>Liliopsida</taxon>
        <taxon>Poales</taxon>
        <taxon>Poaceae</taxon>
        <taxon>BOP clade</taxon>
        <taxon>Oryzoideae</taxon>
        <taxon>Oryzeae</taxon>
        <taxon>Oryzinae</taxon>
        <taxon>Oryza</taxon>
    </lineage>
</organism>
<keyword evidence="7 10" id="KW-0472">Membrane</keyword>
<dbReference type="GO" id="GO:0016020">
    <property type="term" value="C:membrane"/>
    <property type="evidence" value="ECO:0007669"/>
    <property type="project" value="UniProtKB-SubCell"/>
</dbReference>
<proteinExistence type="inferred from homology"/>
<dbReference type="InterPro" id="IPR020966">
    <property type="entry name" value="ALMT"/>
</dbReference>
<dbReference type="GO" id="GO:0034220">
    <property type="term" value="P:monoatomic ion transmembrane transport"/>
    <property type="evidence" value="ECO:0007669"/>
    <property type="project" value="UniProtKB-KW"/>
</dbReference>
<keyword evidence="12" id="KW-1185">Reference proteome</keyword>
<evidence type="ECO:0000256" key="4">
    <source>
        <dbReference type="ARBA" id="ARBA00022692"/>
    </source>
</evidence>
<evidence type="ECO:0000256" key="2">
    <source>
        <dbReference type="ARBA" id="ARBA00007079"/>
    </source>
</evidence>